<evidence type="ECO:0000256" key="4">
    <source>
        <dbReference type="ARBA" id="ARBA00022679"/>
    </source>
</evidence>
<evidence type="ECO:0000313" key="9">
    <source>
        <dbReference type="Proteomes" id="UP000438991"/>
    </source>
</evidence>
<dbReference type="Gene3D" id="3.40.50.150">
    <property type="entry name" value="Vaccinia Virus protein VP39"/>
    <property type="match status" value="1"/>
</dbReference>
<comment type="catalytic activity">
    <reaction evidence="6">
        <text>L-lysyl-[protein] + 3 S-adenosyl-L-methionine = N(6),N(6),N(6)-trimethyl-L-lysyl-[protein] + 3 S-adenosyl-L-homocysteine + 3 H(+)</text>
        <dbReference type="Rhea" id="RHEA:54192"/>
        <dbReference type="Rhea" id="RHEA-COMP:9752"/>
        <dbReference type="Rhea" id="RHEA-COMP:13826"/>
        <dbReference type="ChEBI" id="CHEBI:15378"/>
        <dbReference type="ChEBI" id="CHEBI:29969"/>
        <dbReference type="ChEBI" id="CHEBI:57856"/>
        <dbReference type="ChEBI" id="CHEBI:59789"/>
        <dbReference type="ChEBI" id="CHEBI:61961"/>
    </reaction>
</comment>
<organism evidence="8 9">
    <name type="scientific">Rhodoplanes serenus</name>
    <dbReference type="NCBI Taxonomy" id="200615"/>
    <lineage>
        <taxon>Bacteria</taxon>
        <taxon>Pseudomonadati</taxon>
        <taxon>Pseudomonadota</taxon>
        <taxon>Alphaproteobacteria</taxon>
        <taxon>Hyphomicrobiales</taxon>
        <taxon>Nitrobacteraceae</taxon>
        <taxon>Rhodoplanes</taxon>
    </lineage>
</organism>
<evidence type="ECO:0000256" key="1">
    <source>
        <dbReference type="ARBA" id="ARBA00009741"/>
    </source>
</evidence>
<dbReference type="RefSeq" id="WP_155478640.1">
    <property type="nucleotide sequence ID" value="NZ_WNKV01000002.1"/>
</dbReference>
<keyword evidence="4 6" id="KW-0808">Transferase</keyword>
<comment type="similarity">
    <text evidence="1 6">Belongs to the methyltransferase superfamily. PrmA family.</text>
</comment>
<dbReference type="GO" id="GO:0005737">
    <property type="term" value="C:cytoplasm"/>
    <property type="evidence" value="ECO:0007669"/>
    <property type="project" value="UniProtKB-SubCell"/>
</dbReference>
<dbReference type="Pfam" id="PF06325">
    <property type="entry name" value="PrmA"/>
    <property type="match status" value="1"/>
</dbReference>
<comment type="caution">
    <text evidence="8">The sequence shown here is derived from an EMBL/GenBank/DDBJ whole genome shotgun (WGS) entry which is preliminary data.</text>
</comment>
<keyword evidence="2 6" id="KW-0963">Cytoplasm</keyword>
<comment type="subcellular location">
    <subcellularLocation>
        <location evidence="6">Cytoplasm</location>
    </subcellularLocation>
</comment>
<accession>A0A9X4XHQ8</accession>
<dbReference type="InterPro" id="IPR050078">
    <property type="entry name" value="Ribosomal_L11_MeTrfase_PrmA"/>
</dbReference>
<dbReference type="PANTHER" id="PTHR43648:SF1">
    <property type="entry name" value="ELECTRON TRANSFER FLAVOPROTEIN BETA SUBUNIT LYSINE METHYLTRANSFERASE"/>
    <property type="match status" value="1"/>
</dbReference>
<dbReference type="AlphaFoldDB" id="A0A9X4XHQ8"/>
<dbReference type="SUPFAM" id="SSF53335">
    <property type="entry name" value="S-adenosyl-L-methionine-dependent methyltransferases"/>
    <property type="match status" value="1"/>
</dbReference>
<dbReference type="CDD" id="cd02440">
    <property type="entry name" value="AdoMet_MTases"/>
    <property type="match status" value="1"/>
</dbReference>
<gene>
    <name evidence="6" type="primary">prmA</name>
    <name evidence="8" type="ORF">GJ689_04025</name>
</gene>
<dbReference type="EMBL" id="WNKV01000002">
    <property type="protein sequence ID" value="MTW15372.1"/>
    <property type="molecule type" value="Genomic_DNA"/>
</dbReference>
<feature type="binding site" evidence="6">
    <location>
        <position position="143"/>
    </location>
    <ligand>
        <name>S-adenosyl-L-methionine</name>
        <dbReference type="ChEBI" id="CHEBI:59789"/>
    </ligand>
</feature>
<evidence type="ECO:0000256" key="3">
    <source>
        <dbReference type="ARBA" id="ARBA00022603"/>
    </source>
</evidence>
<keyword evidence="3 6" id="KW-0489">Methyltransferase</keyword>
<dbReference type="InterPro" id="IPR029063">
    <property type="entry name" value="SAM-dependent_MTases_sf"/>
</dbReference>
<dbReference type="PANTHER" id="PTHR43648">
    <property type="entry name" value="ELECTRON TRANSFER FLAVOPROTEIN BETA SUBUNIT LYSINE METHYLTRANSFERASE"/>
    <property type="match status" value="1"/>
</dbReference>
<proteinExistence type="inferred from homology"/>
<feature type="binding site" evidence="6">
    <location>
        <position position="188"/>
    </location>
    <ligand>
        <name>S-adenosyl-L-methionine</name>
        <dbReference type="ChEBI" id="CHEBI:59789"/>
    </ligand>
</feature>
<feature type="binding site" evidence="6">
    <location>
        <position position="210"/>
    </location>
    <ligand>
        <name>S-adenosyl-L-methionine</name>
        <dbReference type="ChEBI" id="CHEBI:59789"/>
    </ligand>
</feature>
<sequence length="324" mass="34227">MREGLHPARPATVARLTTTEPLARRIADLIGESFDPAETAVAAYEMPDERSWGVEIYFEHEPDQDAVRALVRLAADDTTADALAFDRLDPKDWVAASLAGLAPVPAGRFVVHGAHDRERIAANRIALEIDAALAFGTGHHGTTRGCLLALDRLLKAAPPRPLRPTARPRRATPRNRVTPPGGAILDIGTGTGVLAIAAARALRRPVLASDIDPAAVAVARDNVRLNRAGGLVRVITAAGLAAPAFRERGRAGLVFANILLGPLKRLAGPIAGRVAPGGRVILSGLLASQANAALAPYRAHGFRLIGRVVLDGWITLVLARPARR</sequence>
<keyword evidence="5 6" id="KW-0949">S-adenosyl-L-methionine</keyword>
<dbReference type="GO" id="GO:0008276">
    <property type="term" value="F:protein methyltransferase activity"/>
    <property type="evidence" value="ECO:0007669"/>
    <property type="project" value="UniProtKB-UniRule"/>
</dbReference>
<dbReference type="HAMAP" id="MF_00735">
    <property type="entry name" value="Methyltr_PrmA"/>
    <property type="match status" value="1"/>
</dbReference>
<dbReference type="InterPro" id="IPR004498">
    <property type="entry name" value="Ribosomal_PrmA_MeTrfase"/>
</dbReference>
<evidence type="ECO:0000256" key="6">
    <source>
        <dbReference type="HAMAP-Rule" id="MF_00735"/>
    </source>
</evidence>
<feature type="binding site" evidence="6">
    <location>
        <position position="257"/>
    </location>
    <ligand>
        <name>S-adenosyl-L-methionine</name>
        <dbReference type="ChEBI" id="CHEBI:59789"/>
    </ligand>
</feature>
<reference evidence="8 9" key="1">
    <citation type="submission" date="2019-11" db="EMBL/GenBank/DDBJ databases">
        <title>Whole-genome sequence of Rhodoplanes serenus DSM 18633, type strain.</title>
        <authorList>
            <person name="Kyndt J.A."/>
            <person name="Meyer T.E."/>
        </authorList>
    </citation>
    <scope>NUCLEOTIDE SEQUENCE [LARGE SCALE GENOMIC DNA]</scope>
    <source>
        <strain evidence="8 9">DSM 18633</strain>
    </source>
</reference>
<evidence type="ECO:0000256" key="5">
    <source>
        <dbReference type="ARBA" id="ARBA00022691"/>
    </source>
</evidence>
<evidence type="ECO:0000256" key="7">
    <source>
        <dbReference type="SAM" id="MobiDB-lite"/>
    </source>
</evidence>
<dbReference type="GO" id="GO:0032259">
    <property type="term" value="P:methylation"/>
    <property type="evidence" value="ECO:0007669"/>
    <property type="project" value="UniProtKB-KW"/>
</dbReference>
<name>A0A9X4XHQ8_9BRAD</name>
<feature type="region of interest" description="Disordered" evidence="7">
    <location>
        <begin position="159"/>
        <end position="182"/>
    </location>
</feature>
<evidence type="ECO:0000256" key="2">
    <source>
        <dbReference type="ARBA" id="ARBA00022490"/>
    </source>
</evidence>
<protein>
    <recommendedName>
        <fullName evidence="6">Ribosomal protein L11 methyltransferase</fullName>
        <shortName evidence="6">L11 Mtase</shortName>
        <ecNumber evidence="6">2.1.1.-</ecNumber>
    </recommendedName>
</protein>
<comment type="function">
    <text evidence="6">Methylates ribosomal protein L11.</text>
</comment>
<evidence type="ECO:0000313" key="8">
    <source>
        <dbReference type="EMBL" id="MTW15372.1"/>
    </source>
</evidence>
<dbReference type="EC" id="2.1.1.-" evidence="6"/>
<dbReference type="Proteomes" id="UP000438991">
    <property type="component" value="Unassembled WGS sequence"/>
</dbReference>